<protein>
    <recommendedName>
        <fullName evidence="8">PHD-type domain-containing protein</fullName>
    </recommendedName>
</protein>
<keyword evidence="2" id="KW-0479">Metal-binding</keyword>
<dbReference type="GO" id="GO:0003677">
    <property type="term" value="F:DNA binding"/>
    <property type="evidence" value="ECO:0007669"/>
    <property type="project" value="TreeGrafter"/>
</dbReference>
<dbReference type="PROSITE" id="PS01359">
    <property type="entry name" value="ZF_PHD_1"/>
    <property type="match status" value="1"/>
</dbReference>
<evidence type="ECO:0000313" key="9">
    <source>
        <dbReference type="EMBL" id="WPH02880.1"/>
    </source>
</evidence>
<feature type="region of interest" description="Disordered" evidence="7">
    <location>
        <begin position="360"/>
        <end position="423"/>
    </location>
</feature>
<dbReference type="Gene3D" id="3.30.40.10">
    <property type="entry name" value="Zinc/RING finger domain, C3HC4 (zinc finger)"/>
    <property type="match status" value="1"/>
</dbReference>
<dbReference type="SUPFAM" id="SSF57903">
    <property type="entry name" value="FYVE/PHD zinc finger"/>
    <property type="match status" value="1"/>
</dbReference>
<feature type="compositionally biased region" description="Low complexity" evidence="7">
    <location>
        <begin position="361"/>
        <end position="393"/>
    </location>
</feature>
<keyword evidence="10" id="KW-1185">Reference proteome</keyword>
<name>A0AAQ3RBR5_9PEZI</name>
<dbReference type="EMBL" id="CP138588">
    <property type="protein sequence ID" value="WPH02880.1"/>
    <property type="molecule type" value="Genomic_DNA"/>
</dbReference>
<dbReference type="Pfam" id="PF00628">
    <property type="entry name" value="PHD"/>
    <property type="match status" value="1"/>
</dbReference>
<evidence type="ECO:0000256" key="4">
    <source>
        <dbReference type="ARBA" id="ARBA00022833"/>
    </source>
</evidence>
<dbReference type="GO" id="GO:0005634">
    <property type="term" value="C:nucleus"/>
    <property type="evidence" value="ECO:0007669"/>
    <property type="project" value="UniProtKB-SubCell"/>
</dbReference>
<keyword evidence="5" id="KW-0539">Nucleus</keyword>
<evidence type="ECO:0000313" key="10">
    <source>
        <dbReference type="Proteomes" id="UP001303373"/>
    </source>
</evidence>
<evidence type="ECO:0000256" key="6">
    <source>
        <dbReference type="PROSITE-ProRule" id="PRU00146"/>
    </source>
</evidence>
<dbReference type="PANTHER" id="PTHR12628:SF10">
    <property type="entry name" value="HOMEOBOX DOMAIN-CONTAINING PROTEIN"/>
    <property type="match status" value="1"/>
</dbReference>
<feature type="domain" description="PHD-type" evidence="8">
    <location>
        <begin position="237"/>
        <end position="293"/>
    </location>
</feature>
<dbReference type="InterPro" id="IPR019786">
    <property type="entry name" value="Zinc_finger_PHD-type_CS"/>
</dbReference>
<dbReference type="CDD" id="cd15502">
    <property type="entry name" value="PHD_Phf1p_Phf2p_like"/>
    <property type="match status" value="1"/>
</dbReference>
<evidence type="ECO:0000256" key="7">
    <source>
        <dbReference type="SAM" id="MobiDB-lite"/>
    </source>
</evidence>
<gene>
    <name evidence="9" type="ORF">R9X50_00574800</name>
</gene>
<dbReference type="PROSITE" id="PS50016">
    <property type="entry name" value="ZF_PHD_2"/>
    <property type="match status" value="1"/>
</dbReference>
<dbReference type="InterPro" id="IPR001965">
    <property type="entry name" value="Znf_PHD"/>
</dbReference>
<keyword evidence="4" id="KW-0862">Zinc</keyword>
<dbReference type="GO" id="GO:0008270">
    <property type="term" value="F:zinc ion binding"/>
    <property type="evidence" value="ECO:0007669"/>
    <property type="project" value="UniProtKB-KW"/>
</dbReference>
<organism evidence="9 10">
    <name type="scientific">Acrodontium crateriforme</name>
    <dbReference type="NCBI Taxonomy" id="150365"/>
    <lineage>
        <taxon>Eukaryota</taxon>
        <taxon>Fungi</taxon>
        <taxon>Dikarya</taxon>
        <taxon>Ascomycota</taxon>
        <taxon>Pezizomycotina</taxon>
        <taxon>Dothideomycetes</taxon>
        <taxon>Dothideomycetidae</taxon>
        <taxon>Mycosphaerellales</taxon>
        <taxon>Teratosphaeriaceae</taxon>
        <taxon>Acrodontium</taxon>
    </lineage>
</organism>
<sequence length="472" mass="50944">MEEIQPIAPDAPEGASHPSSIPPPSFAPPSTSDLSEVPMTDDADVTTTPPEAPKEIDSSFQEPRYSMETEEIVKRANANAASGSHGWEAAKEQLMKDMATSDKFATSSDPSETKTPNRGGRGGKNSKFAEESLSKLEASATASTPGSTGRGRGRPGRPRGSRSRGGGPGRGRGGKRKRDDRDDDDDDDSDSSEVYTPAATQTKSGRAVQKPTSFVPPPPVSPPTHKRKRTYRRNPESAVCKMCLRGTSPATNMIVFCDGCNTPYHRYCHHPPIDQAVVEELEKEWYCRNCERERVVPVANTEVESFVGVVGVSEDERRNYFSRLAPGVLATLLVRATNIQPDLPVFAPEFASNFANGAQVDATPTTDPQTAPKASTVQTTRPTASTSTTRQASENPPMDNTGPSEYNIIPDEHPTRYPDPGQGMMKTLPPDHTESHSLVDEVDRHGVFSHVYLTDPVAAKNGVDASTGADEK</sequence>
<feature type="compositionally biased region" description="Basic residues" evidence="7">
    <location>
        <begin position="151"/>
        <end position="162"/>
    </location>
</feature>
<dbReference type="AlphaFoldDB" id="A0AAQ3RBR5"/>
<evidence type="ECO:0000256" key="3">
    <source>
        <dbReference type="ARBA" id="ARBA00022771"/>
    </source>
</evidence>
<dbReference type="InterPro" id="IPR011011">
    <property type="entry name" value="Znf_FYVE_PHD"/>
</dbReference>
<comment type="subcellular location">
    <subcellularLocation>
        <location evidence="1">Nucleus</location>
    </subcellularLocation>
</comment>
<dbReference type="InterPro" id="IPR013083">
    <property type="entry name" value="Znf_RING/FYVE/PHD"/>
</dbReference>
<feature type="compositionally biased region" description="Acidic residues" evidence="7">
    <location>
        <begin position="181"/>
        <end position="191"/>
    </location>
</feature>
<feature type="region of interest" description="Disordered" evidence="7">
    <location>
        <begin position="1"/>
        <end position="233"/>
    </location>
</feature>
<feature type="compositionally biased region" description="Polar residues" evidence="7">
    <location>
        <begin position="103"/>
        <end position="116"/>
    </location>
</feature>
<keyword evidence="3 6" id="KW-0863">Zinc-finger</keyword>
<dbReference type="GO" id="GO:0045814">
    <property type="term" value="P:negative regulation of gene expression, epigenetic"/>
    <property type="evidence" value="ECO:0007669"/>
    <property type="project" value="TreeGrafter"/>
</dbReference>
<dbReference type="PANTHER" id="PTHR12628">
    <property type="entry name" value="POLYCOMB-LIKE TRANSCRIPTION FACTOR"/>
    <property type="match status" value="1"/>
</dbReference>
<feature type="compositionally biased region" description="Basic and acidic residues" evidence="7">
    <location>
        <begin position="65"/>
        <end position="74"/>
    </location>
</feature>
<dbReference type="Proteomes" id="UP001303373">
    <property type="component" value="Chromosome 9"/>
</dbReference>
<reference evidence="9 10" key="1">
    <citation type="submission" date="2023-11" db="EMBL/GenBank/DDBJ databases">
        <title>An acidophilic fungus is an integral part of prey digestion in a carnivorous sundew plant.</title>
        <authorList>
            <person name="Tsai I.J."/>
        </authorList>
    </citation>
    <scope>NUCLEOTIDE SEQUENCE [LARGE SCALE GENOMIC DNA]</scope>
    <source>
        <strain evidence="9">169a</strain>
    </source>
</reference>
<evidence type="ECO:0000256" key="5">
    <source>
        <dbReference type="ARBA" id="ARBA00023242"/>
    </source>
</evidence>
<dbReference type="InterPro" id="IPR019787">
    <property type="entry name" value="Znf_PHD-finger"/>
</dbReference>
<dbReference type="SMART" id="SM00249">
    <property type="entry name" value="PHD"/>
    <property type="match status" value="1"/>
</dbReference>
<evidence type="ECO:0000256" key="2">
    <source>
        <dbReference type="ARBA" id="ARBA00022723"/>
    </source>
</evidence>
<evidence type="ECO:0000259" key="8">
    <source>
        <dbReference type="PROSITE" id="PS50016"/>
    </source>
</evidence>
<dbReference type="GO" id="GO:0003682">
    <property type="term" value="F:chromatin binding"/>
    <property type="evidence" value="ECO:0007669"/>
    <property type="project" value="TreeGrafter"/>
</dbReference>
<proteinExistence type="predicted"/>
<accession>A0AAQ3RBR5</accession>
<evidence type="ECO:0000256" key="1">
    <source>
        <dbReference type="ARBA" id="ARBA00004123"/>
    </source>
</evidence>